<keyword evidence="2" id="KW-1185">Reference proteome</keyword>
<protein>
    <submittedName>
        <fullName evidence="1">Uncharacterized protein</fullName>
    </submittedName>
</protein>
<evidence type="ECO:0000313" key="2">
    <source>
        <dbReference type="Proteomes" id="UP000784294"/>
    </source>
</evidence>
<dbReference type="EMBL" id="CAAALY010270658">
    <property type="protein sequence ID" value="VEL41710.1"/>
    <property type="molecule type" value="Genomic_DNA"/>
</dbReference>
<proteinExistence type="predicted"/>
<evidence type="ECO:0000313" key="1">
    <source>
        <dbReference type="EMBL" id="VEL41710.1"/>
    </source>
</evidence>
<sequence length="213" mass="22752">MGLFHSHIFATKAEIRKDTSGQFQIALLLGDVPERIKILRNCGQKSLAYLTAVTHAMHKEAAQLAEELALVCQDKSNDSDTDSQVSTNITVNDYLPQPLSKAKLLLPPAPILHTDTIAARTAVASSTIPFSPEVAGIAQAGINWPLLSRQRDFFETAMLARNKAGIAYQGGSASGGIIGNVEKLDGTAFAASSLAIQQTVNIEDSAWDLEGVH</sequence>
<reference evidence="1" key="1">
    <citation type="submission" date="2018-11" db="EMBL/GenBank/DDBJ databases">
        <authorList>
            <consortium name="Pathogen Informatics"/>
        </authorList>
    </citation>
    <scope>NUCLEOTIDE SEQUENCE</scope>
</reference>
<gene>
    <name evidence="1" type="ORF">PXEA_LOCUS35150</name>
</gene>
<comment type="caution">
    <text evidence="1">The sequence shown here is derived from an EMBL/GenBank/DDBJ whole genome shotgun (WGS) entry which is preliminary data.</text>
</comment>
<name>A0A448XPJ8_9PLAT</name>
<dbReference type="OrthoDB" id="10261470at2759"/>
<organism evidence="1 2">
    <name type="scientific">Protopolystoma xenopodis</name>
    <dbReference type="NCBI Taxonomy" id="117903"/>
    <lineage>
        <taxon>Eukaryota</taxon>
        <taxon>Metazoa</taxon>
        <taxon>Spiralia</taxon>
        <taxon>Lophotrochozoa</taxon>
        <taxon>Platyhelminthes</taxon>
        <taxon>Monogenea</taxon>
        <taxon>Polyopisthocotylea</taxon>
        <taxon>Polystomatidea</taxon>
        <taxon>Polystomatidae</taxon>
        <taxon>Protopolystoma</taxon>
    </lineage>
</organism>
<dbReference type="AlphaFoldDB" id="A0A448XPJ8"/>
<dbReference type="Gene3D" id="1.25.40.470">
    <property type="match status" value="1"/>
</dbReference>
<accession>A0A448XPJ8</accession>
<dbReference type="Proteomes" id="UP000784294">
    <property type="component" value="Unassembled WGS sequence"/>
</dbReference>